<dbReference type="SUPFAM" id="SSF69118">
    <property type="entry name" value="AhpD-like"/>
    <property type="match status" value="1"/>
</dbReference>
<accession>A0ABT5UWR8</accession>
<dbReference type="Gene3D" id="1.20.1290.10">
    <property type="entry name" value="AhpD-like"/>
    <property type="match status" value="1"/>
</dbReference>
<dbReference type="EMBL" id="JARBFT010000001">
    <property type="protein sequence ID" value="MDE1513784.1"/>
    <property type="molecule type" value="Genomic_DNA"/>
</dbReference>
<keyword evidence="3" id="KW-1185">Reference proteome</keyword>
<dbReference type="PANTHER" id="PTHR33570:SF2">
    <property type="entry name" value="CARBOXYMUCONOLACTONE DECARBOXYLASE-LIKE DOMAIN-CONTAINING PROTEIN"/>
    <property type="match status" value="1"/>
</dbReference>
<name>A0ABT5UWR8_9VIBR</name>
<dbReference type="InterPro" id="IPR003779">
    <property type="entry name" value="CMD-like"/>
</dbReference>
<dbReference type="InterPro" id="IPR052512">
    <property type="entry name" value="4CMD/NDH-1_regulator"/>
</dbReference>
<evidence type="ECO:0000313" key="2">
    <source>
        <dbReference type="EMBL" id="MDE1513784.1"/>
    </source>
</evidence>
<dbReference type="InterPro" id="IPR029032">
    <property type="entry name" value="AhpD-like"/>
</dbReference>
<gene>
    <name evidence="2" type="ORF">PUN32_01995</name>
</gene>
<reference evidence="2 3" key="1">
    <citation type="submission" date="2023-02" db="EMBL/GenBank/DDBJ databases">
        <title>Vibrio intestini sp. nov., a close relative of Vibrio cholerae isolated from the intestine of Healthy Culter dabryi.</title>
        <authorList>
            <person name="Wu N."/>
        </authorList>
    </citation>
    <scope>NUCLEOTIDE SEQUENCE [LARGE SCALE GENOMIC DNA]</scope>
    <source>
        <strain evidence="2 3">DSL-7</strain>
    </source>
</reference>
<evidence type="ECO:0000313" key="3">
    <source>
        <dbReference type="Proteomes" id="UP001216189"/>
    </source>
</evidence>
<dbReference type="Proteomes" id="UP001216189">
    <property type="component" value="Unassembled WGS sequence"/>
</dbReference>
<protein>
    <submittedName>
        <fullName evidence="2">Carboxymuconolactone decarboxylase family protein</fullName>
    </submittedName>
</protein>
<feature type="domain" description="Carboxymuconolactone decarboxylase-like" evidence="1">
    <location>
        <begin position="132"/>
        <end position="211"/>
    </location>
</feature>
<proteinExistence type="predicted"/>
<dbReference type="Pfam" id="PF02627">
    <property type="entry name" value="CMD"/>
    <property type="match status" value="2"/>
</dbReference>
<evidence type="ECO:0000259" key="1">
    <source>
        <dbReference type="Pfam" id="PF02627"/>
    </source>
</evidence>
<comment type="caution">
    <text evidence="2">The sequence shown here is derived from an EMBL/GenBank/DDBJ whole genome shotgun (WGS) entry which is preliminary data.</text>
</comment>
<organism evidence="2 3">
    <name type="scientific">Vibrio chanodichtyis</name>
    <dbReference type="NCBI Taxonomy" id="3027932"/>
    <lineage>
        <taxon>Bacteria</taxon>
        <taxon>Pseudomonadati</taxon>
        <taxon>Pseudomonadota</taxon>
        <taxon>Gammaproteobacteria</taxon>
        <taxon>Vibrionales</taxon>
        <taxon>Vibrionaceae</taxon>
        <taxon>Vibrio</taxon>
    </lineage>
</organism>
<sequence length="223" mass="23877">MAALGSAKISLASEILSQPDRAIIPVAAFAASGDIERLKVSLNRGLDAGLTVNQLKEILVQLYAYAGFPRSLNGLAALMGVLEERKQQGIDDVQGASSSPLPSDKTALQLGTANQTQLVGMPVTGALFDFAPQIDQYLKAHLFGDIFARDVLSWRQRELATIAMLANISGVNSQLAAHYNISLHNQISVAELKQFIQILHHECGASIAANAQQVLDQVLHSQP</sequence>
<feature type="domain" description="Carboxymuconolactone decarboxylase-like" evidence="1">
    <location>
        <begin position="13"/>
        <end position="78"/>
    </location>
</feature>
<dbReference type="PANTHER" id="PTHR33570">
    <property type="entry name" value="4-CARBOXYMUCONOLACTONE DECARBOXYLASE FAMILY PROTEIN"/>
    <property type="match status" value="1"/>
</dbReference>